<comment type="subcellular location">
    <subcellularLocation>
        <location evidence="1">Nucleus</location>
    </subcellularLocation>
</comment>
<dbReference type="PANTHER" id="PTHR14978:SF0">
    <property type="entry name" value="BETA-CATENIN-LIKE PROTEIN 1"/>
    <property type="match status" value="1"/>
</dbReference>
<dbReference type="Gene3D" id="1.25.10.10">
    <property type="entry name" value="Leucine-rich Repeat Variant"/>
    <property type="match status" value="1"/>
</dbReference>
<protein>
    <recommendedName>
        <fullName evidence="8">Beta-catenin-like protein 1 N-terminal domain-containing protein</fullName>
    </recommendedName>
</protein>
<dbReference type="GO" id="GO:0010467">
    <property type="term" value="P:gene expression"/>
    <property type="evidence" value="ECO:0007669"/>
    <property type="project" value="UniProtKB-ARBA"/>
</dbReference>
<dbReference type="FunFam" id="1.25.10.10:FF:001136">
    <property type="entry name" value="Beta-catenin-like protein 1"/>
    <property type="match status" value="1"/>
</dbReference>
<keyword evidence="10" id="KW-1185">Reference proteome</keyword>
<feature type="compositionally biased region" description="Acidic residues" evidence="7">
    <location>
        <begin position="54"/>
        <end position="63"/>
    </location>
</feature>
<evidence type="ECO:0000256" key="6">
    <source>
        <dbReference type="PROSITE-ProRule" id="PRU00259"/>
    </source>
</evidence>
<evidence type="ECO:0000313" key="9">
    <source>
        <dbReference type="EMBL" id="WFD38786.1"/>
    </source>
</evidence>
<name>A0AAF0F2T7_9BASI</name>
<dbReference type="AlphaFoldDB" id="A0AAF0F2T7"/>
<sequence length="635" mass="70471">MDVGKLFKLPSLPSSAVNKRKWDAPAGQSLRPDDEEAERTEPELAQAKRARVEDEGEDEEYDADFAPGNDADYFVDEDEEGGRFFGGGLTEEQKHILQIMNRDGADEVEEATAESMLADTRKQMLQLEKAMQQNQAMRLKYPTEPQRFIASEADLHDELRGLVVLTTNCALLYPEFVRLGGASALIELLSHENADIASAVIQVLEELTDDDVLDSDAQPGEDAQRPGLEAMHGLVEALREGQILALLVSNLSRFNDKPPASDDAAALENYDSDVQGVYHTLSVLENVVSLEPNAAEELVSSTSLLTWLLDRMQYAARFDQNTAYSGELLAILLQDSEKNRAVLGEKGGIDVLLKILAPYRKRDPADEEETEFMENVFDALCSCLLLDANKKRFLNDEGVELMVIMLKEKKQSRMRALKVLDHALAGAYGGPQCVRFVEVLGLKSLFAIFMLPTEHGAKGRAHATTAQDMEHVLGLIASLLHNLASDSAERVRVLSKFVEQDFSKIDRLLELRETMAARVQHAERSLAEDLKMYKEQGLKDDEIAELGYLRRLESGLYSLQLIDYLLAWLLMEDDGAQAHIRMLLERANVPLSALVASLVEYRDNVGDAMVAAGSDGEGMRTQDILEALLAYVQGL</sequence>
<evidence type="ECO:0000313" key="10">
    <source>
        <dbReference type="Proteomes" id="UP001217754"/>
    </source>
</evidence>
<evidence type="ECO:0000259" key="8">
    <source>
        <dbReference type="SMART" id="SM01156"/>
    </source>
</evidence>
<dbReference type="SUPFAM" id="SSF48371">
    <property type="entry name" value="ARM repeat"/>
    <property type="match status" value="1"/>
</dbReference>
<dbReference type="InterPro" id="IPR011989">
    <property type="entry name" value="ARM-like"/>
</dbReference>
<dbReference type="EMBL" id="CP119959">
    <property type="protein sequence ID" value="WFD38786.1"/>
    <property type="molecule type" value="Genomic_DNA"/>
</dbReference>
<evidence type="ECO:0000256" key="5">
    <source>
        <dbReference type="ARBA" id="ARBA00023242"/>
    </source>
</evidence>
<dbReference type="PROSITE" id="PS50176">
    <property type="entry name" value="ARM_REPEAT"/>
    <property type="match status" value="1"/>
</dbReference>
<dbReference type="PANTHER" id="PTHR14978">
    <property type="entry name" value="BETA-CATENIN-LIKE PROTEIN 1 NUCLEAR ASSOCIATED PROTEIN"/>
    <property type="match status" value="1"/>
</dbReference>
<dbReference type="Pfam" id="PF08216">
    <property type="entry name" value="CTNNBL"/>
    <property type="match status" value="1"/>
</dbReference>
<dbReference type="InterPro" id="IPR000225">
    <property type="entry name" value="Armadillo"/>
</dbReference>
<feature type="domain" description="Beta-catenin-like protein 1 N-terminal" evidence="8">
    <location>
        <begin position="89"/>
        <end position="201"/>
    </location>
</feature>
<reference evidence="9" key="1">
    <citation type="submission" date="2023-03" db="EMBL/GenBank/DDBJ databases">
        <title>Mating type loci evolution in Malassezia.</title>
        <authorList>
            <person name="Coelho M.A."/>
        </authorList>
    </citation>
    <scope>NUCLEOTIDE SEQUENCE</scope>
    <source>
        <strain evidence="9">CBS 9431</strain>
    </source>
</reference>
<dbReference type="GeneID" id="85225399"/>
<dbReference type="Proteomes" id="UP001217754">
    <property type="component" value="Chromosome 2"/>
</dbReference>
<keyword evidence="3" id="KW-0677">Repeat</keyword>
<dbReference type="GO" id="GO:0005681">
    <property type="term" value="C:spliceosomal complex"/>
    <property type="evidence" value="ECO:0007669"/>
    <property type="project" value="TreeGrafter"/>
</dbReference>
<keyword evidence="4" id="KW-0175">Coiled coil</keyword>
<feature type="region of interest" description="Disordered" evidence="7">
    <location>
        <begin position="17"/>
        <end position="73"/>
    </location>
</feature>
<dbReference type="InterPro" id="IPR039678">
    <property type="entry name" value="CTNNBL1"/>
</dbReference>
<proteinExistence type="predicted"/>
<evidence type="ECO:0000256" key="4">
    <source>
        <dbReference type="ARBA" id="ARBA00023054"/>
    </source>
</evidence>
<dbReference type="InterPro" id="IPR013180">
    <property type="entry name" value="CTNNBL1_N"/>
</dbReference>
<evidence type="ECO:0000256" key="7">
    <source>
        <dbReference type="SAM" id="MobiDB-lite"/>
    </source>
</evidence>
<dbReference type="SMART" id="SM01156">
    <property type="entry name" value="DUF1716"/>
    <property type="match status" value="1"/>
</dbReference>
<dbReference type="RefSeq" id="XP_060121683.1">
    <property type="nucleotide sequence ID" value="XM_060265700.1"/>
</dbReference>
<evidence type="ECO:0000256" key="1">
    <source>
        <dbReference type="ARBA" id="ARBA00004123"/>
    </source>
</evidence>
<keyword evidence="2" id="KW-0597">Phosphoprotein</keyword>
<gene>
    <name evidence="9" type="ORF">MJAP1_001750</name>
</gene>
<evidence type="ECO:0000256" key="3">
    <source>
        <dbReference type="ARBA" id="ARBA00022737"/>
    </source>
</evidence>
<dbReference type="InterPro" id="IPR016024">
    <property type="entry name" value="ARM-type_fold"/>
</dbReference>
<keyword evidence="5" id="KW-0539">Nucleus</keyword>
<evidence type="ECO:0000256" key="2">
    <source>
        <dbReference type="ARBA" id="ARBA00022553"/>
    </source>
</evidence>
<accession>A0AAF0F2T7</accession>
<feature type="repeat" description="ARM" evidence="6">
    <location>
        <begin position="180"/>
        <end position="208"/>
    </location>
</feature>
<organism evidence="9 10">
    <name type="scientific">Malassezia japonica</name>
    <dbReference type="NCBI Taxonomy" id="223818"/>
    <lineage>
        <taxon>Eukaryota</taxon>
        <taxon>Fungi</taxon>
        <taxon>Dikarya</taxon>
        <taxon>Basidiomycota</taxon>
        <taxon>Ustilaginomycotina</taxon>
        <taxon>Malasseziomycetes</taxon>
        <taxon>Malasseziales</taxon>
        <taxon>Malasseziaceae</taxon>
        <taxon>Malassezia</taxon>
    </lineage>
</organism>